<dbReference type="CDD" id="cd00165">
    <property type="entry name" value="S4"/>
    <property type="match status" value="1"/>
</dbReference>
<evidence type="ECO:0000313" key="3">
    <source>
        <dbReference type="Proteomes" id="UP000276991"/>
    </source>
</evidence>
<dbReference type="InterPro" id="IPR036986">
    <property type="entry name" value="S4_RNA-bd_sf"/>
</dbReference>
<dbReference type="GO" id="GO:1903108">
    <property type="term" value="P:regulation of mitochondrial transcription"/>
    <property type="evidence" value="ECO:0007669"/>
    <property type="project" value="TreeGrafter"/>
</dbReference>
<dbReference type="SUPFAM" id="SSF55174">
    <property type="entry name" value="Alpha-L RNA-binding motif"/>
    <property type="match status" value="1"/>
</dbReference>
<evidence type="ECO:0000313" key="2">
    <source>
        <dbReference type="EMBL" id="VBB30082.1"/>
    </source>
</evidence>
<dbReference type="EMBL" id="UPTC01000778">
    <property type="protein sequence ID" value="VBB30082.1"/>
    <property type="molecule type" value="Genomic_DNA"/>
</dbReference>
<keyword evidence="1" id="KW-0694">RNA-binding</keyword>
<organism evidence="2 3">
    <name type="scientific">Acanthocheilonema viteae</name>
    <name type="common">Filarial nematode worm</name>
    <name type="synonym">Dipetalonema viteae</name>
    <dbReference type="NCBI Taxonomy" id="6277"/>
    <lineage>
        <taxon>Eukaryota</taxon>
        <taxon>Metazoa</taxon>
        <taxon>Ecdysozoa</taxon>
        <taxon>Nematoda</taxon>
        <taxon>Chromadorea</taxon>
        <taxon>Rhabditida</taxon>
        <taxon>Spirurina</taxon>
        <taxon>Spiruromorpha</taxon>
        <taxon>Filarioidea</taxon>
        <taxon>Onchocercidae</taxon>
        <taxon>Acanthocheilonema</taxon>
    </lineage>
</organism>
<dbReference type="GO" id="GO:0005739">
    <property type="term" value="C:mitochondrion"/>
    <property type="evidence" value="ECO:0007669"/>
    <property type="project" value="TreeGrafter"/>
</dbReference>
<dbReference type="STRING" id="6277.A0A498SJH1"/>
<dbReference type="PANTHER" id="PTHR13633:SF3">
    <property type="entry name" value="MITOCHONDRIAL TRANSCRIPTION RESCUE FACTOR 1"/>
    <property type="match status" value="1"/>
</dbReference>
<dbReference type="PANTHER" id="PTHR13633">
    <property type="entry name" value="MITOCHONDRIAL TRANSCRIPTION RESCUE FACTOR 1"/>
    <property type="match status" value="1"/>
</dbReference>
<dbReference type="Gene3D" id="3.10.290.10">
    <property type="entry name" value="RNA-binding S4 domain"/>
    <property type="match status" value="1"/>
</dbReference>
<proteinExistence type="predicted"/>
<dbReference type="PROSITE" id="PS50889">
    <property type="entry name" value="S4"/>
    <property type="match status" value="1"/>
</dbReference>
<name>A0A498SJH1_ACAVI</name>
<evidence type="ECO:0000256" key="1">
    <source>
        <dbReference type="PROSITE-ProRule" id="PRU00182"/>
    </source>
</evidence>
<dbReference type="GO" id="GO:0003723">
    <property type="term" value="F:RNA binding"/>
    <property type="evidence" value="ECO:0007669"/>
    <property type="project" value="UniProtKB-KW"/>
</dbReference>
<keyword evidence="3" id="KW-1185">Reference proteome</keyword>
<protein>
    <submittedName>
        <fullName evidence="2">Uncharacterized protein</fullName>
    </submittedName>
</protein>
<gene>
    <name evidence="2" type="ORF">NAV_LOCUS4873</name>
</gene>
<sequence>MPYILASIASRIYACNGEIACKYWLWKHQFTYLRLFQMTALTISRALRLLQLHPTTDNNTVHVLCEFQTFAGLYANHRRPKRDISAEIIDDGLPKDYRLQVFKVSSRRLDSIVCKAIGQGRKQAEQLILRGKVQLNEQDTPKKPAYYVQEDDIIDIWKQPVEGNTKFAEVHRIEIISYALTEQGYDINLKSWKNFYVQNWCDKN</sequence>
<dbReference type="Proteomes" id="UP000276991">
    <property type="component" value="Unassembled WGS sequence"/>
</dbReference>
<accession>A0A498SJH1</accession>
<dbReference type="OrthoDB" id="4150at2759"/>
<dbReference type="AlphaFoldDB" id="A0A498SJH1"/>
<reference evidence="2 3" key="1">
    <citation type="submission" date="2018-08" db="EMBL/GenBank/DDBJ databases">
        <authorList>
            <person name="Laetsch R D."/>
            <person name="Stevens L."/>
            <person name="Kumar S."/>
            <person name="Blaxter L. M."/>
        </authorList>
    </citation>
    <scope>NUCLEOTIDE SEQUENCE [LARGE SCALE GENOMIC DNA]</scope>
</reference>